<keyword evidence="13" id="KW-1185">Reference proteome</keyword>
<evidence type="ECO:0000256" key="5">
    <source>
        <dbReference type="ARBA" id="ARBA00022691"/>
    </source>
</evidence>
<dbReference type="eggNOG" id="arCOG05120">
    <property type="taxonomic scope" value="Archaea"/>
</dbReference>
<proteinExistence type="inferred from homology"/>
<evidence type="ECO:0000313" key="12">
    <source>
        <dbReference type="EMBL" id="ADL18840.1"/>
    </source>
</evidence>
<dbReference type="InterPro" id="IPR007197">
    <property type="entry name" value="rSAM"/>
</dbReference>
<dbReference type="GO" id="GO:0016829">
    <property type="term" value="F:lyase activity"/>
    <property type="evidence" value="ECO:0007669"/>
    <property type="project" value="UniProtKB-KW"/>
</dbReference>
<keyword evidence="4" id="KW-0004">4Fe-4S</keyword>
<dbReference type="Pfam" id="PF04055">
    <property type="entry name" value="Radical_SAM"/>
    <property type="match status" value="1"/>
</dbReference>
<keyword evidence="9" id="KW-0535">Nitrogen fixation</keyword>
<dbReference type="GO" id="GO:0051539">
    <property type="term" value="F:4 iron, 4 sulfur cluster binding"/>
    <property type="evidence" value="ECO:0007669"/>
    <property type="project" value="UniProtKB-KW"/>
</dbReference>
<reference evidence="12 13" key="1">
    <citation type="journal article" date="2010" name="Appl. Environ. Microbiol.">
        <title>The genome sequence of the crenarchaeon Acidilobus saccharovorans supports a new order, Acidilobales, and suggests an important ecological role in terrestrial acidic hot springs.</title>
        <authorList>
            <person name="Mardanov A.V."/>
            <person name="Svetlitchnyi V.A."/>
            <person name="Beletsky A.V."/>
            <person name="Prokofeva M.I."/>
            <person name="Bonch-Osmolovskaya E.A."/>
            <person name="Ravin N.V."/>
            <person name="Skryabin K.G."/>
        </authorList>
    </citation>
    <scope>NUCLEOTIDE SEQUENCE [LARGE SCALE GENOMIC DNA]</scope>
    <source>
        <strain evidence="13">DSM 16705 / JCM 18335 / VKM B-2471 / 345-15</strain>
    </source>
</reference>
<feature type="domain" description="Radical SAM core" evidence="11">
    <location>
        <begin position="35"/>
        <end position="260"/>
    </location>
</feature>
<dbReference type="Proteomes" id="UP000000346">
    <property type="component" value="Chromosome"/>
</dbReference>
<dbReference type="SFLD" id="SFLDG01067">
    <property type="entry name" value="SPASM/twitch_domain_containing"/>
    <property type="match status" value="1"/>
</dbReference>
<evidence type="ECO:0000256" key="9">
    <source>
        <dbReference type="ARBA" id="ARBA00023231"/>
    </source>
</evidence>
<evidence type="ECO:0000256" key="8">
    <source>
        <dbReference type="ARBA" id="ARBA00023014"/>
    </source>
</evidence>
<keyword evidence="10" id="KW-0456">Lyase</keyword>
<dbReference type="PANTHER" id="PTHR43787:SF13">
    <property type="entry name" value="FEMO COFACTOR BIOSYNTHESIS PROTEIN NIFB"/>
    <property type="match status" value="1"/>
</dbReference>
<keyword evidence="5" id="KW-0949">S-adenosyl-L-methionine</keyword>
<comment type="pathway">
    <text evidence="2">Cofactor biosynthesis; Fe-Mo cofactor biosynthesis.</text>
</comment>
<comment type="similarity">
    <text evidence="3">Belongs to the radical SAM superfamily. NifB family.</text>
</comment>
<accession>D9Q0K2</accession>
<dbReference type="STRING" id="666510.ASAC_0433"/>
<organism evidence="12 13">
    <name type="scientific">Acidilobus saccharovorans (strain DSM 16705 / JCM 18335 / VKM B-2471 / 345-15)</name>
    <dbReference type="NCBI Taxonomy" id="666510"/>
    <lineage>
        <taxon>Archaea</taxon>
        <taxon>Thermoproteota</taxon>
        <taxon>Thermoprotei</taxon>
        <taxon>Acidilobales</taxon>
        <taxon>Acidilobaceae</taxon>
        <taxon>Acidilobus</taxon>
    </lineage>
</organism>
<evidence type="ECO:0000256" key="10">
    <source>
        <dbReference type="ARBA" id="ARBA00023239"/>
    </source>
</evidence>
<dbReference type="GO" id="GO:0046872">
    <property type="term" value="F:metal ion binding"/>
    <property type="evidence" value="ECO:0007669"/>
    <property type="project" value="UniProtKB-KW"/>
</dbReference>
<dbReference type="CDD" id="cd01335">
    <property type="entry name" value="Radical_SAM"/>
    <property type="match status" value="1"/>
</dbReference>
<dbReference type="PANTHER" id="PTHR43787">
    <property type="entry name" value="FEMO COFACTOR BIOSYNTHESIS PROTEIN NIFB-RELATED"/>
    <property type="match status" value="1"/>
</dbReference>
<keyword evidence="8" id="KW-0411">Iron-sulfur</keyword>
<dbReference type="SUPFAM" id="SSF102114">
    <property type="entry name" value="Radical SAM enzymes"/>
    <property type="match status" value="1"/>
</dbReference>
<keyword evidence="6" id="KW-0479">Metal-binding</keyword>
<dbReference type="HOGENOM" id="CLU_1080107_0_0_2"/>
<comment type="cofactor">
    <cofactor evidence="1">
        <name>[4Fe-4S] cluster</name>
        <dbReference type="ChEBI" id="CHEBI:49883"/>
    </cofactor>
</comment>
<dbReference type="InterPro" id="IPR013785">
    <property type="entry name" value="Aldolase_TIM"/>
</dbReference>
<dbReference type="OrthoDB" id="5620at2157"/>
<sequence length="260" mass="29675">MSQEGYDPLQRAEAVRRLVTREVNGVEQRLYYRFRADRWYGGIATGDVIGCDLSCGFCWSWRFRDNISLGKFMTPQQAFNAIYSIAKSKGFTQVRLSGAEPTISRRHLLDLIELFDERGITFVLETNGLLIGNDPSYAKDLAAHPNVVVRVSFKGTNAEEFHRLTGARAEFFELQFRAIESLVSAGLEPGREVYAAAMIGFSDDNSIRDFVRRLASIDERLADVDWEYVILYRHVEEQLRRLGLRPRRAVTPDNIPVSMI</sequence>
<keyword evidence="7" id="KW-0408">Iron</keyword>
<dbReference type="EMBL" id="CP001742">
    <property type="protein sequence ID" value="ADL18840.1"/>
    <property type="molecule type" value="Genomic_DNA"/>
</dbReference>
<evidence type="ECO:0000256" key="6">
    <source>
        <dbReference type="ARBA" id="ARBA00022723"/>
    </source>
</evidence>
<name>D9Q0K2_ACIS3</name>
<evidence type="ECO:0000256" key="7">
    <source>
        <dbReference type="ARBA" id="ARBA00023004"/>
    </source>
</evidence>
<dbReference type="GeneID" id="9498662"/>
<dbReference type="InParanoid" id="D9Q0K2"/>
<evidence type="ECO:0000256" key="4">
    <source>
        <dbReference type="ARBA" id="ARBA00022485"/>
    </source>
</evidence>
<dbReference type="InterPro" id="IPR058240">
    <property type="entry name" value="rSAM_sf"/>
</dbReference>
<evidence type="ECO:0000256" key="1">
    <source>
        <dbReference type="ARBA" id="ARBA00001966"/>
    </source>
</evidence>
<evidence type="ECO:0000256" key="2">
    <source>
        <dbReference type="ARBA" id="ARBA00005155"/>
    </source>
</evidence>
<protein>
    <submittedName>
        <fullName evidence="12">Radical SAM domain protein</fullName>
    </submittedName>
</protein>
<gene>
    <name evidence="12" type="ordered locus">ASAC_0433</name>
</gene>
<evidence type="ECO:0000256" key="3">
    <source>
        <dbReference type="ARBA" id="ARBA00006804"/>
    </source>
</evidence>
<evidence type="ECO:0000259" key="11">
    <source>
        <dbReference type="PROSITE" id="PS51918"/>
    </source>
</evidence>
<dbReference type="AlphaFoldDB" id="D9Q0K2"/>
<evidence type="ECO:0000313" key="13">
    <source>
        <dbReference type="Proteomes" id="UP000000346"/>
    </source>
</evidence>
<dbReference type="KEGG" id="asc:ASAC_0433"/>
<dbReference type="RefSeq" id="WP_013266352.1">
    <property type="nucleotide sequence ID" value="NC_014374.1"/>
</dbReference>
<dbReference type="Gene3D" id="3.20.20.70">
    <property type="entry name" value="Aldolase class I"/>
    <property type="match status" value="1"/>
</dbReference>
<dbReference type="PROSITE" id="PS51918">
    <property type="entry name" value="RADICAL_SAM"/>
    <property type="match status" value="1"/>
</dbReference>
<dbReference type="SFLD" id="SFLDS00029">
    <property type="entry name" value="Radical_SAM"/>
    <property type="match status" value="1"/>
</dbReference>